<protein>
    <recommendedName>
        <fullName evidence="5">Phosphoglycerate mutase</fullName>
    </recommendedName>
</protein>
<dbReference type="SMART" id="SM00855">
    <property type="entry name" value="PGAM"/>
    <property type="match status" value="1"/>
</dbReference>
<gene>
    <name evidence="3" type="ORF">SAPINGB_P006326</name>
</gene>
<dbReference type="InterPro" id="IPR050275">
    <property type="entry name" value="PGM_Phosphatase"/>
</dbReference>
<feature type="binding site" evidence="2">
    <location>
        <begin position="107"/>
        <end position="110"/>
    </location>
    <ligand>
        <name>substrate</name>
    </ligand>
</feature>
<dbReference type="RefSeq" id="XP_031856928.1">
    <property type="nucleotide sequence ID" value="XM_032001037.1"/>
</dbReference>
<dbReference type="SUPFAM" id="SSF53254">
    <property type="entry name" value="Phosphoglycerate mutase-like"/>
    <property type="match status" value="1"/>
</dbReference>
<feature type="active site" description="Tele-phosphohistidine intermediate" evidence="1">
    <location>
        <position position="19"/>
    </location>
</feature>
<evidence type="ECO:0008006" key="5">
    <source>
        <dbReference type="Google" id="ProtNLM"/>
    </source>
</evidence>
<name>A0A5E8C5J3_9ASCO</name>
<evidence type="ECO:0000256" key="2">
    <source>
        <dbReference type="PIRSR" id="PIRSR613078-2"/>
    </source>
</evidence>
<feature type="active site" description="Proton donor/acceptor" evidence="1">
    <location>
        <position position="107"/>
    </location>
</feature>
<dbReference type="OrthoDB" id="4818801at2759"/>
<organism evidence="3 4">
    <name type="scientific">Magnusiomyces paraingens</name>
    <dbReference type="NCBI Taxonomy" id="2606893"/>
    <lineage>
        <taxon>Eukaryota</taxon>
        <taxon>Fungi</taxon>
        <taxon>Dikarya</taxon>
        <taxon>Ascomycota</taxon>
        <taxon>Saccharomycotina</taxon>
        <taxon>Dipodascomycetes</taxon>
        <taxon>Dipodascales</taxon>
        <taxon>Dipodascaceae</taxon>
        <taxon>Magnusiomyces</taxon>
    </lineage>
</organism>
<dbReference type="InterPro" id="IPR013078">
    <property type="entry name" value="His_Pase_superF_clade-1"/>
</dbReference>
<dbReference type="Pfam" id="PF00300">
    <property type="entry name" value="His_Phos_1"/>
    <property type="match status" value="1"/>
</dbReference>
<dbReference type="CDD" id="cd07067">
    <property type="entry name" value="HP_PGM_like"/>
    <property type="match status" value="1"/>
</dbReference>
<accession>A0A5E8C5J3</accession>
<dbReference type="Proteomes" id="UP000398389">
    <property type="component" value="Unassembled WGS sequence"/>
</dbReference>
<dbReference type="PANTHER" id="PTHR48100:SF15">
    <property type="entry name" value="SEDOHEPTULOSE 1,7-BISPHOSPHATASE"/>
    <property type="match status" value="1"/>
</dbReference>
<reference evidence="3 4" key="1">
    <citation type="submission" date="2019-09" db="EMBL/GenBank/DDBJ databases">
        <authorList>
            <person name="Brejova B."/>
        </authorList>
    </citation>
    <scope>NUCLEOTIDE SEQUENCE [LARGE SCALE GENOMIC DNA]</scope>
</reference>
<dbReference type="EMBL" id="CABVLU010000005">
    <property type="protein sequence ID" value="VVT58672.1"/>
    <property type="molecule type" value="Genomic_DNA"/>
</dbReference>
<evidence type="ECO:0000313" key="3">
    <source>
        <dbReference type="EMBL" id="VVT58672.1"/>
    </source>
</evidence>
<sequence>MSKAITPAGTTPRVIFFRHGETEWSLSGQYTSITDLNLTPTGVRRVAAVGRALIGPDRLVDLRHVETVFVSPRARARETLDLLLANCDAQPKPLPEVNEVVTEAVREWDYGDYEGLTTPQIIELRIKRGTQTKDDPKWTIWRDGCEGGEKPADVTARLDAFIAQVIEVQQKAVSEGRYGDVVIVAHGHILRSLTMRWLKLRIEGSQPIALILEAGGSGVLSYEHHNWDERALNLGGAFTVPKEVN</sequence>
<proteinExistence type="predicted"/>
<dbReference type="GO" id="GO:0050278">
    <property type="term" value="F:sedoheptulose-bisphosphatase activity"/>
    <property type="evidence" value="ECO:0007669"/>
    <property type="project" value="TreeGrafter"/>
</dbReference>
<dbReference type="InterPro" id="IPR029033">
    <property type="entry name" value="His_PPase_superfam"/>
</dbReference>
<dbReference type="Gene3D" id="3.40.50.1240">
    <property type="entry name" value="Phosphoglycerate mutase-like"/>
    <property type="match status" value="1"/>
</dbReference>
<dbReference type="GO" id="GO:0046390">
    <property type="term" value="P:ribose phosphate biosynthetic process"/>
    <property type="evidence" value="ECO:0007669"/>
    <property type="project" value="TreeGrafter"/>
</dbReference>
<feature type="binding site" evidence="2">
    <location>
        <position position="75"/>
    </location>
    <ligand>
        <name>substrate</name>
    </ligand>
</feature>
<keyword evidence="4" id="KW-1185">Reference proteome</keyword>
<evidence type="ECO:0000313" key="4">
    <source>
        <dbReference type="Proteomes" id="UP000398389"/>
    </source>
</evidence>
<dbReference type="GeneID" id="43585137"/>
<dbReference type="AlphaFoldDB" id="A0A5E8C5J3"/>
<evidence type="ECO:0000256" key="1">
    <source>
        <dbReference type="PIRSR" id="PIRSR613078-1"/>
    </source>
</evidence>
<dbReference type="PANTHER" id="PTHR48100">
    <property type="entry name" value="BROAD-SPECIFICITY PHOSPHATASE YOR283W-RELATED"/>
    <property type="match status" value="1"/>
</dbReference>